<name>A0AAE4L2Q3_9ENTE</name>
<dbReference type="RefSeq" id="WP_010826077.1">
    <property type="nucleotide sequence ID" value="NZ_BAAAXL010000006.1"/>
</dbReference>
<dbReference type="AlphaFoldDB" id="A0AAE4L2Q3"/>
<sequence length="112" mass="13557">MLEKNMQRIQLSWVENNINHSFKPEEYDDLFNYHKFSKWPFDYNAIIGWSDQDMFHGYIEGFYKAAEKLARNYQGEVDYLVYPVIFNYRQYLELALKKILPLSCRVTQQSLV</sequence>
<comment type="caution">
    <text evidence="1">The sequence shown here is derived from an EMBL/GenBank/DDBJ whole genome shotgun (WGS) entry which is preliminary data.</text>
</comment>
<dbReference type="EMBL" id="JARQAI010000009">
    <property type="protein sequence ID" value="MDT2737088.1"/>
    <property type="molecule type" value="Genomic_DNA"/>
</dbReference>
<reference evidence="1" key="1">
    <citation type="submission" date="2023-03" db="EMBL/GenBank/DDBJ databases">
        <authorList>
            <person name="Shen W."/>
            <person name="Cai J."/>
        </authorList>
    </citation>
    <scope>NUCLEOTIDE SEQUENCE</scope>
    <source>
        <strain evidence="1">P69-2</strain>
    </source>
</reference>
<dbReference type="Proteomes" id="UP001180842">
    <property type="component" value="Unassembled WGS sequence"/>
</dbReference>
<evidence type="ECO:0000313" key="2">
    <source>
        <dbReference type="Proteomes" id="UP001180842"/>
    </source>
</evidence>
<evidence type="ECO:0000313" key="1">
    <source>
        <dbReference type="EMBL" id="MDT2737088.1"/>
    </source>
</evidence>
<organism evidence="1 2">
    <name type="scientific">Enterococcus pseudoavium</name>
    <dbReference type="NCBI Taxonomy" id="44007"/>
    <lineage>
        <taxon>Bacteria</taxon>
        <taxon>Bacillati</taxon>
        <taxon>Bacillota</taxon>
        <taxon>Bacilli</taxon>
        <taxon>Lactobacillales</taxon>
        <taxon>Enterococcaceae</taxon>
        <taxon>Enterococcus</taxon>
    </lineage>
</organism>
<gene>
    <name evidence="1" type="ORF">P7H00_08100</name>
</gene>
<protein>
    <submittedName>
        <fullName evidence="1">Uncharacterized protein</fullName>
    </submittedName>
</protein>
<accession>A0AAE4L2Q3</accession>
<proteinExistence type="predicted"/>